<protein>
    <submittedName>
        <fullName evidence="2">N-acetyltransferase</fullName>
    </submittedName>
</protein>
<keyword evidence="3" id="KW-1185">Reference proteome</keyword>
<gene>
    <name evidence="2" type="ORF">IFE19_10930</name>
</gene>
<organism evidence="2 3">
    <name type="scientific">Brevundimonas pondensis</name>
    <dbReference type="NCBI Taxonomy" id="2774189"/>
    <lineage>
        <taxon>Bacteria</taxon>
        <taxon>Pseudomonadati</taxon>
        <taxon>Pseudomonadota</taxon>
        <taxon>Alphaproteobacteria</taxon>
        <taxon>Caulobacterales</taxon>
        <taxon>Caulobacteraceae</taxon>
        <taxon>Brevundimonas</taxon>
    </lineage>
</organism>
<dbReference type="Gene3D" id="3.40.630.30">
    <property type="match status" value="1"/>
</dbReference>
<dbReference type="Proteomes" id="UP000663942">
    <property type="component" value="Chromosome"/>
</dbReference>
<accession>A0ABX7SIL8</accession>
<dbReference type="CDD" id="cd04301">
    <property type="entry name" value="NAT_SF"/>
    <property type="match status" value="1"/>
</dbReference>
<feature type="domain" description="N-acetyltransferase" evidence="1">
    <location>
        <begin position="16"/>
        <end position="157"/>
    </location>
</feature>
<evidence type="ECO:0000313" key="3">
    <source>
        <dbReference type="Proteomes" id="UP000663942"/>
    </source>
</evidence>
<dbReference type="PROSITE" id="PS51186">
    <property type="entry name" value="GNAT"/>
    <property type="match status" value="1"/>
</dbReference>
<evidence type="ECO:0000313" key="2">
    <source>
        <dbReference type="EMBL" id="QTC86660.1"/>
    </source>
</evidence>
<reference evidence="2 3" key="1">
    <citation type="submission" date="2020-09" db="EMBL/GenBank/DDBJ databases">
        <title>Brevundimonas sp. LVF1 isolated from an oligotrophic pond in Goettingen, Germany.</title>
        <authorList>
            <person name="Friedrich I."/>
            <person name="Klassen A."/>
            <person name="Neubauer H."/>
            <person name="Schneider D."/>
            <person name="Hertel R."/>
            <person name="Daniel R."/>
        </authorList>
    </citation>
    <scope>NUCLEOTIDE SEQUENCE [LARGE SCALE GENOMIC DNA]</scope>
    <source>
        <strain evidence="2 3">LVF1</strain>
    </source>
</reference>
<dbReference type="InterPro" id="IPR000182">
    <property type="entry name" value="GNAT_dom"/>
</dbReference>
<dbReference type="InterPro" id="IPR016181">
    <property type="entry name" value="Acyl_CoA_acyltransferase"/>
</dbReference>
<dbReference type="SUPFAM" id="SSF55729">
    <property type="entry name" value="Acyl-CoA N-acyltransferases (Nat)"/>
    <property type="match status" value="1"/>
</dbReference>
<name>A0ABX7SIL8_9CAUL</name>
<dbReference type="Pfam" id="PF00583">
    <property type="entry name" value="Acetyltransf_1"/>
    <property type="match status" value="1"/>
</dbReference>
<dbReference type="EMBL" id="CP062006">
    <property type="protein sequence ID" value="QTC86660.1"/>
    <property type="molecule type" value="Genomic_DNA"/>
</dbReference>
<proteinExistence type="predicted"/>
<dbReference type="RefSeq" id="WP_207822228.1">
    <property type="nucleotide sequence ID" value="NZ_CP062006.1"/>
</dbReference>
<sequence>MNAVVAPTAVETVTPVRILQERSGDAAAVDALVLAAFGPGRFAKTAERLREAAHLAAGFCAYEGERLIGSVRLWSITVGEARSVFLGPVAVDAASRRGGLGAELVQACIDEAKTMALDGVLLVGDPPYFSRFGFLPAPEAVLSGPVDRRRVMWLPITEVAPVGLVRSVA</sequence>
<evidence type="ECO:0000259" key="1">
    <source>
        <dbReference type="PROSITE" id="PS51186"/>
    </source>
</evidence>